<keyword evidence="3" id="KW-0813">Transport</keyword>
<dbReference type="Pfam" id="PF24139">
    <property type="entry name" value="TPR_TNPO3_IPO13_4th"/>
    <property type="match status" value="1"/>
</dbReference>
<keyword evidence="5" id="KW-0539">Nucleus</keyword>
<evidence type="ECO:0000256" key="1">
    <source>
        <dbReference type="ARBA" id="ARBA00004123"/>
    </source>
</evidence>
<evidence type="ECO:0000256" key="6">
    <source>
        <dbReference type="SAM" id="MobiDB-lite"/>
    </source>
</evidence>
<dbReference type="Proteomes" id="UP001530293">
    <property type="component" value="Unassembled WGS sequence"/>
</dbReference>
<feature type="compositionally biased region" description="Low complexity" evidence="6">
    <location>
        <begin position="22"/>
        <end position="33"/>
    </location>
</feature>
<name>A0ABD3M9R2_9STRA</name>
<dbReference type="GO" id="GO:0006606">
    <property type="term" value="P:protein import into nucleus"/>
    <property type="evidence" value="ECO:0007669"/>
    <property type="project" value="UniProtKB-ARBA"/>
</dbReference>
<dbReference type="InterPro" id="IPR013598">
    <property type="entry name" value="Exportin-1/Importin-b-like"/>
</dbReference>
<organism evidence="8 9">
    <name type="scientific">Discostella pseudostelligera</name>
    <dbReference type="NCBI Taxonomy" id="259834"/>
    <lineage>
        <taxon>Eukaryota</taxon>
        <taxon>Sar</taxon>
        <taxon>Stramenopiles</taxon>
        <taxon>Ochrophyta</taxon>
        <taxon>Bacillariophyta</taxon>
        <taxon>Coscinodiscophyceae</taxon>
        <taxon>Thalassiosirophycidae</taxon>
        <taxon>Stephanodiscales</taxon>
        <taxon>Stephanodiscaceae</taxon>
        <taxon>Discostella</taxon>
    </lineage>
</organism>
<evidence type="ECO:0000313" key="8">
    <source>
        <dbReference type="EMBL" id="KAL3759476.1"/>
    </source>
</evidence>
<dbReference type="InterPro" id="IPR011989">
    <property type="entry name" value="ARM-like"/>
</dbReference>
<dbReference type="InterPro" id="IPR058537">
    <property type="entry name" value="TPR_TNPO3_IPO13_4th"/>
</dbReference>
<evidence type="ECO:0000259" key="7">
    <source>
        <dbReference type="Pfam" id="PF08389"/>
    </source>
</evidence>
<feature type="region of interest" description="Disordered" evidence="6">
    <location>
        <begin position="54"/>
        <end position="84"/>
    </location>
</feature>
<evidence type="ECO:0000256" key="2">
    <source>
        <dbReference type="ARBA" id="ARBA00007991"/>
    </source>
</evidence>
<evidence type="ECO:0000256" key="3">
    <source>
        <dbReference type="ARBA" id="ARBA00022448"/>
    </source>
</evidence>
<keyword evidence="9" id="KW-1185">Reference proteome</keyword>
<dbReference type="SUPFAM" id="SSF48371">
    <property type="entry name" value="ARM repeat"/>
    <property type="match status" value="1"/>
</dbReference>
<dbReference type="Pfam" id="PF24138">
    <property type="entry name" value="TPR_TNPO3_IPO13_2nd"/>
    <property type="match status" value="1"/>
</dbReference>
<reference evidence="8 9" key="1">
    <citation type="submission" date="2024-10" db="EMBL/GenBank/DDBJ databases">
        <title>Updated reference genomes for cyclostephanoid diatoms.</title>
        <authorList>
            <person name="Roberts W.R."/>
            <person name="Alverson A.J."/>
        </authorList>
    </citation>
    <scope>NUCLEOTIDE SEQUENCE [LARGE SCALE GENOMIC DNA]</scope>
    <source>
        <strain evidence="8 9">AJA232-27</strain>
    </source>
</reference>
<feature type="compositionally biased region" description="Low complexity" evidence="6">
    <location>
        <begin position="57"/>
        <end position="66"/>
    </location>
</feature>
<comment type="caution">
    <text evidence="8">The sequence shown here is derived from an EMBL/GenBank/DDBJ whole genome shotgun (WGS) entry which is preliminary data.</text>
</comment>
<dbReference type="GO" id="GO:0005634">
    <property type="term" value="C:nucleus"/>
    <property type="evidence" value="ECO:0007669"/>
    <property type="project" value="UniProtKB-SubCell"/>
</dbReference>
<feature type="compositionally biased region" description="Pro residues" evidence="6">
    <location>
        <begin position="411"/>
        <end position="425"/>
    </location>
</feature>
<feature type="region of interest" description="Disordered" evidence="6">
    <location>
        <begin position="330"/>
        <end position="350"/>
    </location>
</feature>
<comment type="subcellular location">
    <subcellularLocation>
        <location evidence="1">Nucleus</location>
    </subcellularLocation>
</comment>
<proteinExistence type="inferred from homology"/>
<comment type="similarity">
    <text evidence="2">Belongs to the importin beta family.</text>
</comment>
<accession>A0ABD3M9R2</accession>
<feature type="region of interest" description="Disordered" evidence="6">
    <location>
        <begin position="1"/>
        <end position="42"/>
    </location>
</feature>
<sequence>MSSKSPPPPHPQQQHHHHHEQQQQQQLIELPPHSSDPEQELPRVLLALQTVYAPNTSSSSSSSSSGHLHHAHHSDSSSSASAAPFGRRDVADRYLTSFQRTAVAWMVCDRLLSNDAPTTTTTTSTMIAEDSTLRTQRQFFAAQTLHAKCLSDVYQLPVSSLPSLRDSLLNHFIAHATDNARAPYENRPANKPLVTRLSMAIASLAVQMNWDTCLTDIANNVLLPHPELGPAILELFRSLPEEADSHRLVLVNNEEEELWRYRSMLRNSSNIVLGLCERAILSSISQQHNPHHHQLFHSVNSDVATIEAVLSCLQSWIRIVDMDPQLLVASSENSSDSGSSSGGSSSSSSSSAVLLPWLFDLLTDSNRGGFELAVDVVVELLRTYPSHRRGVEGLVRAIIPRIMALGETPSQPHPQQQPNPNPPTRSPFQKSIDEEDEDGMRGYCRLFTEMAESYLSLILSHEEMNQAALVELVLQCSSIPDKDIAGITLHFWYRFVIGLEELEPFEYRQIKIDAFAPQLTRLLTICANLLRYPVGVDDMSPDRLDDIEGIRMYFLDTIEDCCRLLGGELVLRAMGDSLQEECRRVASSSSSSSSSSNDWHGIEGYLQSIQAVSMYVPSDEQRVIPFVMSLITQLPGDAPLLRATACQTVGKYAAWLGLQPTYLQPLLPYLAQGLSIPKCAAAAAVAIREICERCDSLGDTVLQLYDGIVAAREQHRTSSVGSGEDFILDLKNELEVLEGVCKAVSNKLVNEPSIINHLAQPIINNLKAIATSDIAASPKQVSAEVCRLTTLIQYLRLPPATSHHAAGTLNRSDFILSLMRETWPMLDAISQKCPRDFNFCEKLCRLHKHSLRECGPAHYAPLLESLVEQTVRNFSTSFSSPYLYLASIIVSEYGRDPAQSQLMYEMVANLSSAVFGALRTTNDFIAHPDVVEEFFFMIGRMVNYCPSPLVQSSLLNSLLQCAAIGMKLHHRDANRGTLNFLENTVSYSLKLRSSTTLDANEQANIVALEQAILTEGQPLVINLAQALLGDLPAYRLDSGSGSIAGVLFHLNQLCPELLMQWIQPPLTAAPEHAKSAFLATLYNRVARDEFNSSVRRFTAVCERSRKRDGLSMDTRVAA</sequence>
<feature type="region of interest" description="Disordered" evidence="6">
    <location>
        <begin position="407"/>
        <end position="431"/>
    </location>
</feature>
<feature type="domain" description="Exportin-1/Importin-beta-like" evidence="7">
    <location>
        <begin position="191"/>
        <end position="323"/>
    </location>
</feature>
<dbReference type="EMBL" id="JALLBG020000200">
    <property type="protein sequence ID" value="KAL3759476.1"/>
    <property type="molecule type" value="Genomic_DNA"/>
</dbReference>
<dbReference type="InterPro" id="IPR016024">
    <property type="entry name" value="ARM-type_fold"/>
</dbReference>
<dbReference type="Pfam" id="PF08389">
    <property type="entry name" value="Xpo1"/>
    <property type="match status" value="1"/>
</dbReference>
<gene>
    <name evidence="8" type="ORF">ACHAWU_000775</name>
</gene>
<evidence type="ECO:0000256" key="4">
    <source>
        <dbReference type="ARBA" id="ARBA00022927"/>
    </source>
</evidence>
<evidence type="ECO:0000256" key="5">
    <source>
        <dbReference type="ARBA" id="ARBA00023242"/>
    </source>
</evidence>
<evidence type="ECO:0000313" key="9">
    <source>
        <dbReference type="Proteomes" id="UP001530293"/>
    </source>
</evidence>
<dbReference type="InterPro" id="IPR057942">
    <property type="entry name" value="TPR_TNPO3_IPO13_3rd"/>
</dbReference>
<feature type="compositionally biased region" description="Pro residues" evidence="6">
    <location>
        <begin position="1"/>
        <end position="11"/>
    </location>
</feature>
<dbReference type="Gene3D" id="1.25.10.10">
    <property type="entry name" value="Leucine-rich Repeat Variant"/>
    <property type="match status" value="1"/>
</dbReference>
<keyword evidence="4" id="KW-0653">Protein transport</keyword>
<dbReference type="AlphaFoldDB" id="A0ABD3M9R2"/>
<dbReference type="PANTHER" id="PTHR12363">
    <property type="entry name" value="TRANSPORTIN 3 AND IMPORTIN 13"/>
    <property type="match status" value="1"/>
</dbReference>
<dbReference type="Pfam" id="PF24140">
    <property type="entry name" value="TPR_TNPO3_IPO13_3rd"/>
    <property type="match status" value="1"/>
</dbReference>
<dbReference type="InterPro" id="IPR057941">
    <property type="entry name" value="TPR_TNPO3_IPO13_2nd"/>
</dbReference>
<dbReference type="PANTHER" id="PTHR12363:SF33">
    <property type="entry name" value="IMPORTIN-13"/>
    <property type="match status" value="1"/>
</dbReference>
<dbReference type="InterPro" id="IPR051345">
    <property type="entry name" value="Importin_beta-like_NTR"/>
</dbReference>
<protein>
    <recommendedName>
        <fullName evidence="7">Exportin-1/Importin-beta-like domain-containing protein</fullName>
    </recommendedName>
</protein>